<dbReference type="InterPro" id="IPR012338">
    <property type="entry name" value="Beta-lactam/transpept-like"/>
</dbReference>
<comment type="subcellular location">
    <subcellularLocation>
        <location evidence="2">Cell membrane</location>
    </subcellularLocation>
    <subcellularLocation>
        <location evidence="1">Membrane</location>
        <topology evidence="1">Single-pass membrane protein</topology>
    </subcellularLocation>
</comment>
<keyword evidence="8 14" id="KW-0378">Hydrolase</keyword>
<evidence type="ECO:0000256" key="5">
    <source>
        <dbReference type="ARBA" id="ARBA00022645"/>
    </source>
</evidence>
<comment type="cofactor">
    <cofactor evidence="14">
        <name>Zn(2+)</name>
        <dbReference type="ChEBI" id="CHEBI:29105"/>
    </cofactor>
    <text evidence="14">Binds one Zn(2+) ion per subunit.</text>
</comment>
<evidence type="ECO:0000256" key="2">
    <source>
        <dbReference type="ARBA" id="ARBA00004236"/>
    </source>
</evidence>
<feature type="binding site" evidence="14">
    <location>
        <position position="377"/>
    </location>
    <ligand>
        <name>Zn(2+)</name>
        <dbReference type="ChEBI" id="CHEBI:29105"/>
    </ligand>
</feature>
<evidence type="ECO:0000313" key="18">
    <source>
        <dbReference type="Proteomes" id="UP000761574"/>
    </source>
</evidence>
<keyword evidence="12 14" id="KW-0472">Membrane</keyword>
<dbReference type="PANTHER" id="PTHR30627:SF2">
    <property type="entry name" value="PEPTIDOGLYCAN D,D-TRANSPEPTIDASE MRDA"/>
    <property type="match status" value="1"/>
</dbReference>
<feature type="binding site" evidence="14">
    <location>
        <position position="356"/>
    </location>
    <ligand>
        <name>Zn(2+)</name>
        <dbReference type="ChEBI" id="CHEBI:29105"/>
    </ligand>
</feature>
<keyword evidence="3 14" id="KW-1003">Cell membrane</keyword>
<evidence type="ECO:0000259" key="15">
    <source>
        <dbReference type="Pfam" id="PF00905"/>
    </source>
</evidence>
<protein>
    <recommendedName>
        <fullName evidence="14">Peptidoglycan D,D-transpeptidase MrdA</fullName>
        <ecNumber evidence="14">3.4.16.4</ecNumber>
    </recommendedName>
    <alternativeName>
        <fullName evidence="14">Penicillin-binding protein 2</fullName>
        <shortName evidence="14">PBP-2</shortName>
    </alternativeName>
</protein>
<dbReference type="SUPFAM" id="SSF56601">
    <property type="entry name" value="beta-lactamase/transpeptidase-like"/>
    <property type="match status" value="1"/>
</dbReference>
<accession>A0ABQ4PIC2</accession>
<reference evidence="17 18" key="1">
    <citation type="submission" date="2021-05" db="EMBL/GenBank/DDBJ databases">
        <title>Molecular characterization for Shewanella algae harboring chromosomal blaOXA-55-like strains isolated from clinical and environment sample.</title>
        <authorList>
            <person name="Ohama Y."/>
            <person name="Aoki K."/>
            <person name="Harada S."/>
            <person name="Moriya K."/>
            <person name="Ishii Y."/>
            <person name="Tateda K."/>
        </authorList>
    </citation>
    <scope>NUCLEOTIDE SEQUENCE [LARGE SCALE GENOMIC DNA]</scope>
    <source>
        <strain evidence="17 18">LMG 23746</strain>
    </source>
</reference>
<keyword evidence="9 14" id="KW-0133">Cell shape</keyword>
<dbReference type="InterPro" id="IPR001460">
    <property type="entry name" value="PCN-bd_Tpept"/>
</dbReference>
<name>A0ABQ4PIC2_9GAMM</name>
<gene>
    <name evidence="14 17" type="primary">mrdA</name>
    <name evidence="17" type="ORF">TUM4630_20610</name>
</gene>
<organism evidence="17 18">
    <name type="scientific">Shewanella algidipiscicola</name>
    <dbReference type="NCBI Taxonomy" id="614070"/>
    <lineage>
        <taxon>Bacteria</taxon>
        <taxon>Pseudomonadati</taxon>
        <taxon>Pseudomonadota</taxon>
        <taxon>Gammaproteobacteria</taxon>
        <taxon>Alteromonadales</taxon>
        <taxon>Shewanellaceae</taxon>
        <taxon>Shewanella</taxon>
    </lineage>
</organism>
<dbReference type="NCBIfam" id="TIGR03423">
    <property type="entry name" value="pbp2_mrdA"/>
    <property type="match status" value="1"/>
</dbReference>
<evidence type="ECO:0000256" key="1">
    <source>
        <dbReference type="ARBA" id="ARBA00004167"/>
    </source>
</evidence>
<sequence length="627" mass="70511">MAPRKRMAMHNHAAEASLFKRRAIFTFICVVVLLCILFTNLYQLQILSYTDYETRSNDNRIRVVPVAPSRGLIYDRHGQLLAENQPFFSLELIPEKVTDVASTLDALNEVIEISNDERENLLEALKYHRRFKPITVKNRLTEEQVAAFSVNQHRFPGFSIDAGLKRHYPYNGLMTHVLGYVGRINNRDQAALQSAGLWKNYAATNDIGKQGIEKFYENLLHGTPGHLEEEVNNRGRTIRTLKSVAPIPGQDIHLTLDLQLQKKAMELLDGRRGSIVAIDPRDGGILAMVSSPTYDPNQFVHGISSKAYGELLNSRSRPLINRSTQGQYAPASTVKPHMALLGLEDKVVTAKTRVWDPGFWQIPNVDHKYRDWKRWGHGWVDVNGALVHSCDTYFYDLAYKTGIDKMSHFMLQFGFGERTGVDIFEESAGIMPSREWKRAKYNQPWYIGDTISVGIGQGYWTTTPLQLANSTAILANNGQRFVPHLLKSVENDTTKVDTLIDEMPPLELKDPRNWEIINSAMKDTAHKSRFVDAGYTAAMKTGTAQVFTVAEDEKYDADTIDEHLRDNALIIAYAPYESPKIVLAVVLENAGWGGANAGPVARALLDEYILRDESPTVTAGAPNNDRP</sequence>
<keyword evidence="10 14" id="KW-0573">Peptidoglycan synthesis</keyword>
<dbReference type="EMBL" id="BPFB01000021">
    <property type="protein sequence ID" value="GIU47254.1"/>
    <property type="molecule type" value="Genomic_DNA"/>
</dbReference>
<keyword evidence="14" id="KW-0862">Zinc</keyword>
<evidence type="ECO:0000256" key="14">
    <source>
        <dbReference type="HAMAP-Rule" id="MF_02081"/>
    </source>
</evidence>
<comment type="caution">
    <text evidence="17">The sequence shown here is derived from an EMBL/GenBank/DDBJ whole genome shotgun (WGS) entry which is preliminary data.</text>
</comment>
<evidence type="ECO:0000256" key="12">
    <source>
        <dbReference type="ARBA" id="ARBA00023136"/>
    </source>
</evidence>
<dbReference type="Pfam" id="PF03717">
    <property type="entry name" value="PBP_dimer"/>
    <property type="match status" value="1"/>
</dbReference>
<evidence type="ECO:0000256" key="10">
    <source>
        <dbReference type="ARBA" id="ARBA00022984"/>
    </source>
</evidence>
<dbReference type="SUPFAM" id="SSF56519">
    <property type="entry name" value="Penicillin binding protein dimerisation domain"/>
    <property type="match status" value="1"/>
</dbReference>
<feature type="binding site" evidence="14">
    <location>
        <position position="371"/>
    </location>
    <ligand>
        <name>Zn(2+)</name>
        <dbReference type="ChEBI" id="CHEBI:29105"/>
    </ligand>
</feature>
<evidence type="ECO:0000256" key="9">
    <source>
        <dbReference type="ARBA" id="ARBA00022960"/>
    </source>
</evidence>
<feature type="binding site" evidence="14">
    <location>
        <position position="390"/>
    </location>
    <ligand>
        <name>Zn(2+)</name>
        <dbReference type="ChEBI" id="CHEBI:29105"/>
    </ligand>
</feature>
<dbReference type="Pfam" id="PF00905">
    <property type="entry name" value="Transpeptidase"/>
    <property type="match status" value="1"/>
</dbReference>
<dbReference type="Gene3D" id="3.40.710.10">
    <property type="entry name" value="DD-peptidase/beta-lactamase superfamily"/>
    <property type="match status" value="1"/>
</dbReference>
<keyword evidence="4 14" id="KW-0997">Cell inner membrane</keyword>
<dbReference type="InterPro" id="IPR050515">
    <property type="entry name" value="Beta-lactam/transpept"/>
</dbReference>
<comment type="pathway">
    <text evidence="14">Cell wall biogenesis; peptidoglycan biosynthesis.</text>
</comment>
<dbReference type="Gene3D" id="3.30.1390.30">
    <property type="entry name" value="Penicillin-binding protein 2a, domain 3"/>
    <property type="match status" value="1"/>
</dbReference>
<dbReference type="InterPro" id="IPR005311">
    <property type="entry name" value="PBP_dimer"/>
</dbReference>
<feature type="active site" description="Acyl-ester intermediate" evidence="14">
    <location>
        <position position="332"/>
    </location>
</feature>
<evidence type="ECO:0000256" key="8">
    <source>
        <dbReference type="ARBA" id="ARBA00022801"/>
    </source>
</evidence>
<comment type="function">
    <text evidence="14">Catalyzes cross-linking of the peptidoglycan cell wall.</text>
</comment>
<evidence type="ECO:0000313" key="17">
    <source>
        <dbReference type="EMBL" id="GIU47254.1"/>
    </source>
</evidence>
<dbReference type="RefSeq" id="WP_119978370.1">
    <property type="nucleotide sequence ID" value="NZ_BPFB01000021.1"/>
</dbReference>
<evidence type="ECO:0000256" key="7">
    <source>
        <dbReference type="ARBA" id="ARBA00022692"/>
    </source>
</evidence>
<evidence type="ECO:0000256" key="11">
    <source>
        <dbReference type="ARBA" id="ARBA00022989"/>
    </source>
</evidence>
<dbReference type="Gene3D" id="3.90.1310.10">
    <property type="entry name" value="Penicillin-binding protein 2a (Domain 2)"/>
    <property type="match status" value="1"/>
</dbReference>
<feature type="domain" description="Penicillin-binding protein transpeptidase" evidence="15">
    <location>
        <begin position="273"/>
        <end position="605"/>
    </location>
</feature>
<keyword evidence="13 14" id="KW-0961">Cell wall biogenesis/degradation</keyword>
<comment type="similarity">
    <text evidence="14">Belongs to the transpeptidase family. MrdA subfamily.</text>
</comment>
<keyword evidence="6 14" id="KW-0645">Protease</keyword>
<evidence type="ECO:0000259" key="16">
    <source>
        <dbReference type="Pfam" id="PF03717"/>
    </source>
</evidence>
<keyword evidence="7 14" id="KW-0812">Transmembrane</keyword>
<keyword evidence="14" id="KW-0479">Metal-binding</keyword>
<dbReference type="PANTHER" id="PTHR30627">
    <property type="entry name" value="PEPTIDOGLYCAN D,D-TRANSPEPTIDASE"/>
    <property type="match status" value="1"/>
</dbReference>
<dbReference type="Proteomes" id="UP000761574">
    <property type="component" value="Unassembled WGS sequence"/>
</dbReference>
<evidence type="ECO:0000256" key="4">
    <source>
        <dbReference type="ARBA" id="ARBA00022519"/>
    </source>
</evidence>
<proteinExistence type="inferred from homology"/>
<keyword evidence="5 14" id="KW-0121">Carboxypeptidase</keyword>
<dbReference type="InterPro" id="IPR017790">
    <property type="entry name" value="Penicillin-binding_protein_2"/>
</dbReference>
<evidence type="ECO:0000256" key="13">
    <source>
        <dbReference type="ARBA" id="ARBA00023316"/>
    </source>
</evidence>
<feature type="domain" description="Penicillin-binding protein dimerisation" evidence="16">
    <location>
        <begin position="66"/>
        <end position="241"/>
    </location>
</feature>
<evidence type="ECO:0000256" key="3">
    <source>
        <dbReference type="ARBA" id="ARBA00022475"/>
    </source>
</evidence>
<dbReference type="EC" id="3.4.16.4" evidence="14"/>
<dbReference type="HAMAP" id="MF_02081">
    <property type="entry name" value="MrdA_transpept"/>
    <property type="match status" value="1"/>
</dbReference>
<evidence type="ECO:0000256" key="6">
    <source>
        <dbReference type="ARBA" id="ARBA00022670"/>
    </source>
</evidence>
<dbReference type="InterPro" id="IPR036138">
    <property type="entry name" value="PBP_dimer_sf"/>
</dbReference>
<keyword evidence="18" id="KW-1185">Reference proteome</keyword>
<keyword evidence="11 14" id="KW-1133">Transmembrane helix</keyword>
<comment type="catalytic activity">
    <reaction evidence="14">
        <text>Preferential cleavage: (Ac)2-L-Lys-D-Ala-|-D-Ala. Also transpeptidation of peptidyl-alanyl moieties that are N-acyl substituents of D-alanine.</text>
        <dbReference type="EC" id="3.4.16.4"/>
    </reaction>
</comment>